<dbReference type="InterPro" id="IPR003172">
    <property type="entry name" value="ML_dom"/>
</dbReference>
<protein>
    <submittedName>
        <fullName evidence="4">Ganglioside GM2 activator-like protein</fullName>
    </submittedName>
</protein>
<dbReference type="SUPFAM" id="SSF63707">
    <property type="entry name" value="Ganglioside M2 (gm2) activator"/>
    <property type="match status" value="1"/>
</dbReference>
<gene>
    <name evidence="4" type="ORF">B4U80_12759</name>
</gene>
<keyword evidence="5" id="KW-1185">Reference proteome</keyword>
<dbReference type="SMART" id="SM00737">
    <property type="entry name" value="ML"/>
    <property type="match status" value="1"/>
</dbReference>
<feature type="domain" description="MD-2-related lipid-recognition" evidence="3">
    <location>
        <begin position="27"/>
        <end position="177"/>
    </location>
</feature>
<evidence type="ECO:0000256" key="1">
    <source>
        <dbReference type="ARBA" id="ARBA00022729"/>
    </source>
</evidence>
<dbReference type="GO" id="GO:0006689">
    <property type="term" value="P:ganglioside catabolic process"/>
    <property type="evidence" value="ECO:0007669"/>
    <property type="project" value="InterPro"/>
</dbReference>
<evidence type="ECO:0000313" key="4">
    <source>
        <dbReference type="EMBL" id="RWS28933.1"/>
    </source>
</evidence>
<comment type="caution">
    <text evidence="4">The sequence shown here is derived from an EMBL/GenBank/DDBJ whole genome shotgun (WGS) entry which is preliminary data.</text>
</comment>
<dbReference type="PANTHER" id="PTHR17357">
    <property type="entry name" value="GM2 GANGLIOSIDE ACTIVATOR PROTEIN"/>
    <property type="match status" value="1"/>
</dbReference>
<dbReference type="Pfam" id="PF02221">
    <property type="entry name" value="E1_DerP2_DerF2"/>
    <property type="match status" value="1"/>
</dbReference>
<dbReference type="VEuPathDB" id="VectorBase:LDEU003106"/>
<dbReference type="GO" id="GO:0005319">
    <property type="term" value="F:lipid transporter activity"/>
    <property type="evidence" value="ECO:0007669"/>
    <property type="project" value="TreeGrafter"/>
</dbReference>
<feature type="region of interest" description="Disordered" evidence="2">
    <location>
        <begin position="1"/>
        <end position="31"/>
    </location>
</feature>
<feature type="compositionally biased region" description="Polar residues" evidence="2">
    <location>
        <begin position="1"/>
        <end position="10"/>
    </location>
</feature>
<dbReference type="InterPro" id="IPR036846">
    <property type="entry name" value="GM2-AP_sf"/>
</dbReference>
<dbReference type="OrthoDB" id="6407652at2759"/>
<name>A0A443SN75_9ACAR</name>
<evidence type="ECO:0000313" key="5">
    <source>
        <dbReference type="Proteomes" id="UP000288716"/>
    </source>
</evidence>
<dbReference type="GO" id="GO:0008047">
    <property type="term" value="F:enzyme activator activity"/>
    <property type="evidence" value="ECO:0007669"/>
    <property type="project" value="InterPro"/>
</dbReference>
<accession>A0A443SN75</accession>
<keyword evidence="1" id="KW-0732">Signal</keyword>
<dbReference type="EMBL" id="NCKV01001146">
    <property type="protein sequence ID" value="RWS28933.1"/>
    <property type="molecule type" value="Genomic_DNA"/>
</dbReference>
<proteinExistence type="predicted"/>
<dbReference type="STRING" id="299467.A0A443SN75"/>
<dbReference type="Proteomes" id="UP000288716">
    <property type="component" value="Unassembled WGS sequence"/>
</dbReference>
<evidence type="ECO:0000259" key="3">
    <source>
        <dbReference type="SMART" id="SM00737"/>
    </source>
</evidence>
<dbReference type="InterPro" id="IPR028996">
    <property type="entry name" value="GM2-AP"/>
</dbReference>
<dbReference type="AlphaFoldDB" id="A0A443SN75"/>
<sequence length="180" mass="19529">MIVEDNSFNRLNPGRHQHGLAVPPRKSEDGGKDAVVHFEKISIKPYNPQLGKPLAINATIKVDQEIPEGSFSSLRIQKLGRIFGIPLPVPCIAGYGSCKSDLCEIFKQGATCQFLENIGATCECPLKAGKYESNEGKTIDLPTASGLGGVIARGGYRIQWKWLSPNGTELSCFKGEITLK</sequence>
<evidence type="ECO:0000256" key="2">
    <source>
        <dbReference type="SAM" id="MobiDB-lite"/>
    </source>
</evidence>
<dbReference type="PANTHER" id="PTHR17357:SF0">
    <property type="entry name" value="GANGLIOSIDE GM2 ACTIVATOR"/>
    <property type="match status" value="1"/>
</dbReference>
<dbReference type="Gene3D" id="2.70.220.10">
    <property type="entry name" value="Ganglioside GM2 activator"/>
    <property type="match status" value="1"/>
</dbReference>
<dbReference type="GO" id="GO:0009898">
    <property type="term" value="C:cytoplasmic side of plasma membrane"/>
    <property type="evidence" value="ECO:0007669"/>
    <property type="project" value="TreeGrafter"/>
</dbReference>
<reference evidence="4 5" key="1">
    <citation type="journal article" date="2018" name="Gigascience">
        <title>Genomes of trombidid mites reveal novel predicted allergens and laterally-transferred genes associated with secondary metabolism.</title>
        <authorList>
            <person name="Dong X."/>
            <person name="Chaisiri K."/>
            <person name="Xia D."/>
            <person name="Armstrong S.D."/>
            <person name="Fang Y."/>
            <person name="Donnelly M.J."/>
            <person name="Kadowaki T."/>
            <person name="McGarry J.W."/>
            <person name="Darby A.C."/>
            <person name="Makepeace B.L."/>
        </authorList>
    </citation>
    <scope>NUCLEOTIDE SEQUENCE [LARGE SCALE GENOMIC DNA]</scope>
    <source>
        <strain evidence="4">UoL-UT</strain>
    </source>
</reference>
<organism evidence="4 5">
    <name type="scientific">Leptotrombidium deliense</name>
    <dbReference type="NCBI Taxonomy" id="299467"/>
    <lineage>
        <taxon>Eukaryota</taxon>
        <taxon>Metazoa</taxon>
        <taxon>Ecdysozoa</taxon>
        <taxon>Arthropoda</taxon>
        <taxon>Chelicerata</taxon>
        <taxon>Arachnida</taxon>
        <taxon>Acari</taxon>
        <taxon>Acariformes</taxon>
        <taxon>Trombidiformes</taxon>
        <taxon>Prostigmata</taxon>
        <taxon>Anystina</taxon>
        <taxon>Parasitengona</taxon>
        <taxon>Trombiculoidea</taxon>
        <taxon>Trombiculidae</taxon>
        <taxon>Leptotrombidium</taxon>
    </lineage>
</organism>